<name>A0A1Y5RCH5_9RHOB</name>
<proteinExistence type="predicted"/>
<sequence>MQVAIHLGAHSTDGDRLIKGMLKNRDILGEQGIVAPAPTRYRSLIRETMQALNNARPTEDAQQALFDDLVEDEGATRLLLSNEHFICVQQKVLEHGTLYARAGEKIAGLTNLFYGHEVEFFLAIANPATFLPTIAARVKNKSFAQWYGMTDATALRWSDVIARIRAANPSAPLTVWCNEDTPLIWPQVMREFAGVDHGVEFVGRYEVLAQIMKKEGMKRFKEYIEAHPPVTEVHLRRVMAAFLDKYAIEDAIEVELDLPGWTEDYVDHLSDLYEEDVELIARMPGVTFIAP</sequence>
<accession>A0A1Y5RCH5</accession>
<dbReference type="RefSeq" id="WP_085866895.1">
    <property type="nucleotide sequence ID" value="NZ_FWFQ01000002.1"/>
</dbReference>
<evidence type="ECO:0000313" key="1">
    <source>
        <dbReference type="EMBL" id="SLN14216.1"/>
    </source>
</evidence>
<organism evidence="1 2">
    <name type="scientific">Pseudoruegeria aquimaris</name>
    <dbReference type="NCBI Taxonomy" id="393663"/>
    <lineage>
        <taxon>Bacteria</taxon>
        <taxon>Pseudomonadati</taxon>
        <taxon>Pseudomonadota</taxon>
        <taxon>Alphaproteobacteria</taxon>
        <taxon>Rhodobacterales</taxon>
        <taxon>Roseobacteraceae</taxon>
        <taxon>Pseudoruegeria</taxon>
    </lineage>
</organism>
<reference evidence="1 2" key="1">
    <citation type="submission" date="2017-03" db="EMBL/GenBank/DDBJ databases">
        <authorList>
            <person name="Afonso C.L."/>
            <person name="Miller P.J."/>
            <person name="Scott M.A."/>
            <person name="Spackman E."/>
            <person name="Goraichik I."/>
            <person name="Dimitrov K.M."/>
            <person name="Suarez D.L."/>
            <person name="Swayne D.E."/>
        </authorList>
    </citation>
    <scope>NUCLEOTIDE SEQUENCE [LARGE SCALE GENOMIC DNA]</scope>
    <source>
        <strain evidence="1 2">CECT 7680</strain>
    </source>
</reference>
<dbReference type="OrthoDB" id="7816979at2"/>
<dbReference type="Proteomes" id="UP000193409">
    <property type="component" value="Unassembled WGS sequence"/>
</dbReference>
<evidence type="ECO:0000313" key="2">
    <source>
        <dbReference type="Proteomes" id="UP000193409"/>
    </source>
</evidence>
<keyword evidence="2" id="KW-1185">Reference proteome</keyword>
<protein>
    <submittedName>
        <fullName evidence="1">Uncharacterized protein</fullName>
    </submittedName>
</protein>
<gene>
    <name evidence="1" type="ORF">PSA7680_00302</name>
</gene>
<dbReference type="EMBL" id="FWFQ01000002">
    <property type="protein sequence ID" value="SLN14216.1"/>
    <property type="molecule type" value="Genomic_DNA"/>
</dbReference>
<dbReference type="AlphaFoldDB" id="A0A1Y5RCH5"/>